<dbReference type="PANTHER" id="PTHR36847:SF1">
    <property type="entry name" value="AMIDOLIGASE ENZYME"/>
    <property type="match status" value="1"/>
</dbReference>
<reference evidence="1" key="1">
    <citation type="journal article" date="2020" name="Stud. Mycol.">
        <title>101 Dothideomycetes genomes: a test case for predicting lifestyles and emergence of pathogens.</title>
        <authorList>
            <person name="Haridas S."/>
            <person name="Albert R."/>
            <person name="Binder M."/>
            <person name="Bloem J."/>
            <person name="Labutti K."/>
            <person name="Salamov A."/>
            <person name="Andreopoulos B."/>
            <person name="Baker S."/>
            <person name="Barry K."/>
            <person name="Bills G."/>
            <person name="Bluhm B."/>
            <person name="Cannon C."/>
            <person name="Castanera R."/>
            <person name="Culley D."/>
            <person name="Daum C."/>
            <person name="Ezra D."/>
            <person name="Gonzalez J."/>
            <person name="Henrissat B."/>
            <person name="Kuo A."/>
            <person name="Liang C."/>
            <person name="Lipzen A."/>
            <person name="Lutzoni F."/>
            <person name="Magnuson J."/>
            <person name="Mondo S."/>
            <person name="Nolan M."/>
            <person name="Ohm R."/>
            <person name="Pangilinan J."/>
            <person name="Park H.-J."/>
            <person name="Ramirez L."/>
            <person name="Alfaro M."/>
            <person name="Sun H."/>
            <person name="Tritt A."/>
            <person name="Yoshinaga Y."/>
            <person name="Zwiers L.-H."/>
            <person name="Turgeon B."/>
            <person name="Goodwin S."/>
            <person name="Spatafora J."/>
            <person name="Crous P."/>
            <person name="Grigoriev I."/>
        </authorList>
    </citation>
    <scope>NUCLEOTIDE SEQUENCE</scope>
    <source>
        <strain evidence="1">CBS 279.74</strain>
    </source>
</reference>
<organism evidence="1 2">
    <name type="scientific">Pleomassaria siparia CBS 279.74</name>
    <dbReference type="NCBI Taxonomy" id="1314801"/>
    <lineage>
        <taxon>Eukaryota</taxon>
        <taxon>Fungi</taxon>
        <taxon>Dikarya</taxon>
        <taxon>Ascomycota</taxon>
        <taxon>Pezizomycotina</taxon>
        <taxon>Dothideomycetes</taxon>
        <taxon>Pleosporomycetidae</taxon>
        <taxon>Pleosporales</taxon>
        <taxon>Pleomassariaceae</taxon>
        <taxon>Pleomassaria</taxon>
    </lineage>
</organism>
<dbReference type="Pfam" id="PF12224">
    <property type="entry name" value="Amidoligase_2"/>
    <property type="match status" value="1"/>
</dbReference>
<dbReference type="Proteomes" id="UP000799428">
    <property type="component" value="Unassembled WGS sequence"/>
</dbReference>
<sequence length="405" mass="46212">MASTDLRQIFSSWHLCFFTLTCTPFTDVHYCTLCSSYFRSHFIMSSLATSQSLLHGHHRARRSTFSTAPPALATLRPIPLSPTPLSPPPSPVSHYLPFNFGAEFELIIRPKDISSLSPNLRLPEFDANHDPVEIVTPVVKADATWVATIDKFWSIIQRHFVLRRDTSCGMHIHVSPQQGKIDIVQLRCIAKAVVLWERDTARYFCLSNVKGRVPVADVLRTHGPVRGLRHAFRYIDQASRDGIINYVCPDKHHAWSFLPSREAGHGSVEFRRPPGVVNAKKAKHWIAFTMAFVDMAMRNNVGRISRRLPKQHYRRRRAAGTISQPTFDFDDLLLALAELLGVYSIFDPRLRQSDEPRSLHITMMRPDCFDWLQRFDDVAYSAHLIYTIFASPQASSIDHQSRLTI</sequence>
<dbReference type="OrthoDB" id="5291055at2759"/>
<dbReference type="InterPro" id="IPR022025">
    <property type="entry name" value="Amidoligase_2"/>
</dbReference>
<evidence type="ECO:0008006" key="3">
    <source>
        <dbReference type="Google" id="ProtNLM"/>
    </source>
</evidence>
<name>A0A6G1K451_9PLEO</name>
<evidence type="ECO:0000313" key="2">
    <source>
        <dbReference type="Proteomes" id="UP000799428"/>
    </source>
</evidence>
<dbReference type="PANTHER" id="PTHR36847">
    <property type="entry name" value="AMIDOLIGASE ENZYME"/>
    <property type="match status" value="1"/>
</dbReference>
<protein>
    <recommendedName>
        <fullName evidence="3">Amidoligase enzyme</fullName>
    </recommendedName>
</protein>
<dbReference type="EMBL" id="MU005774">
    <property type="protein sequence ID" value="KAF2707295.1"/>
    <property type="molecule type" value="Genomic_DNA"/>
</dbReference>
<dbReference type="AlphaFoldDB" id="A0A6G1K451"/>
<proteinExistence type="predicted"/>
<keyword evidence="2" id="KW-1185">Reference proteome</keyword>
<evidence type="ECO:0000313" key="1">
    <source>
        <dbReference type="EMBL" id="KAF2707295.1"/>
    </source>
</evidence>
<gene>
    <name evidence="1" type="ORF">K504DRAFT_492803</name>
</gene>
<accession>A0A6G1K451</accession>